<evidence type="ECO:0000256" key="1">
    <source>
        <dbReference type="ARBA" id="ARBA00004123"/>
    </source>
</evidence>
<dbReference type="Pfam" id="PF05700">
    <property type="entry name" value="BCAS2"/>
    <property type="match status" value="1"/>
</dbReference>
<evidence type="ECO:0000256" key="5">
    <source>
        <dbReference type="ARBA" id="ARBA00023187"/>
    </source>
</evidence>
<evidence type="ECO:0000256" key="6">
    <source>
        <dbReference type="ARBA" id="ARBA00023242"/>
    </source>
</evidence>
<protein>
    <submittedName>
        <fullName evidence="7">Pre-mRNA-splicing factor SPF27</fullName>
    </submittedName>
</protein>
<evidence type="ECO:0000313" key="7">
    <source>
        <dbReference type="EMBL" id="RKP08272.1"/>
    </source>
</evidence>
<proteinExistence type="inferred from homology"/>
<evidence type="ECO:0000256" key="3">
    <source>
        <dbReference type="ARBA" id="ARBA00022664"/>
    </source>
</evidence>
<dbReference type="Proteomes" id="UP000271241">
    <property type="component" value="Unassembled WGS sequence"/>
</dbReference>
<dbReference type="PANTHER" id="PTHR13296">
    <property type="entry name" value="BCAS2 PROTEIN"/>
    <property type="match status" value="1"/>
</dbReference>
<name>A0A4P9XQS5_9FUNG</name>
<dbReference type="GO" id="GO:0071011">
    <property type="term" value="C:precatalytic spliceosome"/>
    <property type="evidence" value="ECO:0007669"/>
    <property type="project" value="TreeGrafter"/>
</dbReference>
<dbReference type="PANTHER" id="PTHR13296:SF0">
    <property type="entry name" value="PRE-MRNA-SPLICING FACTOR SPF27"/>
    <property type="match status" value="1"/>
</dbReference>
<keyword evidence="3" id="KW-0507">mRNA processing</keyword>
<dbReference type="GO" id="GO:0000974">
    <property type="term" value="C:Prp19 complex"/>
    <property type="evidence" value="ECO:0007669"/>
    <property type="project" value="TreeGrafter"/>
</dbReference>
<dbReference type="InterPro" id="IPR008409">
    <property type="entry name" value="SPF27"/>
</dbReference>
<reference evidence="8" key="1">
    <citation type="journal article" date="2018" name="Nat. Microbiol.">
        <title>Leveraging single-cell genomics to expand the fungal tree of life.</title>
        <authorList>
            <person name="Ahrendt S.R."/>
            <person name="Quandt C.A."/>
            <person name="Ciobanu D."/>
            <person name="Clum A."/>
            <person name="Salamov A."/>
            <person name="Andreopoulos B."/>
            <person name="Cheng J.F."/>
            <person name="Woyke T."/>
            <person name="Pelin A."/>
            <person name="Henrissat B."/>
            <person name="Reynolds N.K."/>
            <person name="Benny G.L."/>
            <person name="Smith M.E."/>
            <person name="James T.Y."/>
            <person name="Grigoriev I.V."/>
        </authorList>
    </citation>
    <scope>NUCLEOTIDE SEQUENCE [LARGE SCALE GENOMIC DNA]</scope>
    <source>
        <strain evidence="8">RSA 1356</strain>
    </source>
</reference>
<comment type="similarity">
    <text evidence="2">Belongs to the SPF27 family.</text>
</comment>
<dbReference type="GO" id="GO:0008380">
    <property type="term" value="P:RNA splicing"/>
    <property type="evidence" value="ECO:0007669"/>
    <property type="project" value="UniProtKB-KW"/>
</dbReference>
<accession>A0A4P9XQS5</accession>
<organism evidence="7 8">
    <name type="scientific">Thamnocephalis sphaerospora</name>
    <dbReference type="NCBI Taxonomy" id="78915"/>
    <lineage>
        <taxon>Eukaryota</taxon>
        <taxon>Fungi</taxon>
        <taxon>Fungi incertae sedis</taxon>
        <taxon>Zoopagomycota</taxon>
        <taxon>Zoopagomycotina</taxon>
        <taxon>Zoopagomycetes</taxon>
        <taxon>Zoopagales</taxon>
        <taxon>Sigmoideomycetaceae</taxon>
        <taxon>Thamnocephalis</taxon>
    </lineage>
</organism>
<dbReference type="AlphaFoldDB" id="A0A4P9XQS5"/>
<dbReference type="OrthoDB" id="205794at2759"/>
<dbReference type="GO" id="GO:0071013">
    <property type="term" value="C:catalytic step 2 spliceosome"/>
    <property type="evidence" value="ECO:0007669"/>
    <property type="project" value="TreeGrafter"/>
</dbReference>
<keyword evidence="4" id="KW-0747">Spliceosome</keyword>
<gene>
    <name evidence="7" type="ORF">THASP1DRAFT_29928</name>
</gene>
<evidence type="ECO:0000256" key="4">
    <source>
        <dbReference type="ARBA" id="ARBA00022728"/>
    </source>
</evidence>
<dbReference type="EMBL" id="KZ992619">
    <property type="protein sequence ID" value="RKP08272.1"/>
    <property type="molecule type" value="Genomic_DNA"/>
</dbReference>
<dbReference type="STRING" id="78915.A0A4P9XQS5"/>
<keyword evidence="6" id="KW-0539">Nucleus</keyword>
<sequence>MNGAADGLIDALPYVDLQIDEDGVRDSVEKLIEDELSTFQFEDNGRLPTLKLAAEAKDAEDAPLWRTALADIKQGDEKLNALDLTRYRVPTVPEDGSGASAEEWQKLRQVTELQLQYQHQRVCNLELLQKYGANAWRMHNFQVEGELNAVKQELEREKASVVACNQERKAMQVDAGTKLARLEAQWYELVAKNAQLEVACVGLENQIKEWKQYAEDMEKYQRTHFENTTDAA</sequence>
<comment type="subcellular location">
    <subcellularLocation>
        <location evidence="1">Nucleus</location>
    </subcellularLocation>
</comment>
<keyword evidence="8" id="KW-1185">Reference proteome</keyword>
<evidence type="ECO:0000313" key="8">
    <source>
        <dbReference type="Proteomes" id="UP000271241"/>
    </source>
</evidence>
<dbReference type="GO" id="GO:0006397">
    <property type="term" value="P:mRNA processing"/>
    <property type="evidence" value="ECO:0007669"/>
    <property type="project" value="UniProtKB-KW"/>
</dbReference>
<keyword evidence="5" id="KW-0508">mRNA splicing</keyword>
<evidence type="ECO:0000256" key="2">
    <source>
        <dbReference type="ARBA" id="ARBA00010788"/>
    </source>
</evidence>